<dbReference type="InterPro" id="IPR039538">
    <property type="entry name" value="BetI_C"/>
</dbReference>
<name>A0A919M986_9ACTN</name>
<feature type="domain" description="HTH tetR-type" evidence="6">
    <location>
        <begin position="8"/>
        <end position="68"/>
    </location>
</feature>
<evidence type="ECO:0000256" key="4">
    <source>
        <dbReference type="ARBA" id="ARBA00023163"/>
    </source>
</evidence>
<dbReference type="Gene3D" id="1.10.357.10">
    <property type="entry name" value="Tetracycline Repressor, domain 2"/>
    <property type="match status" value="1"/>
</dbReference>
<dbReference type="Proteomes" id="UP000619479">
    <property type="component" value="Unassembled WGS sequence"/>
</dbReference>
<proteinExistence type="predicted"/>
<dbReference type="InterPro" id="IPR050109">
    <property type="entry name" value="HTH-type_TetR-like_transc_reg"/>
</dbReference>
<keyword evidence="1" id="KW-0678">Repressor</keyword>
<evidence type="ECO:0000256" key="1">
    <source>
        <dbReference type="ARBA" id="ARBA00022491"/>
    </source>
</evidence>
<keyword evidence="4" id="KW-0804">Transcription</keyword>
<dbReference type="InterPro" id="IPR036271">
    <property type="entry name" value="Tet_transcr_reg_TetR-rel_C_sf"/>
</dbReference>
<accession>A0A919M986</accession>
<dbReference type="RefSeq" id="WP_203754680.1">
    <property type="nucleotide sequence ID" value="NZ_BAAAUC010000132.1"/>
</dbReference>
<gene>
    <name evidence="7" type="ORF">Acy02nite_84930</name>
</gene>
<dbReference type="InterPro" id="IPR009057">
    <property type="entry name" value="Homeodomain-like_sf"/>
</dbReference>
<evidence type="ECO:0000256" key="3">
    <source>
        <dbReference type="ARBA" id="ARBA00023125"/>
    </source>
</evidence>
<sequence length="201" mass="21827">MPKRVDHDERKRHIAGALLRIAERQGLQHATMRSVAAEAGVSLRLVQYYFHTKDELLLTAIGISAEQIGERVRTRLLAAGAGAAPPPREFVTETLLAALPLDDDGVRITRTWAAFYSLVLAEPELTRLGADHPNSLERLLANQLRLAGRPEPEVTAAGLLALTNGLASSILGRQHDAGMAVTVLRHYLGMIFDSPGRESDG</sequence>
<organism evidence="7 8">
    <name type="scientific">Actinoplanes cyaneus</name>
    <dbReference type="NCBI Taxonomy" id="52696"/>
    <lineage>
        <taxon>Bacteria</taxon>
        <taxon>Bacillati</taxon>
        <taxon>Actinomycetota</taxon>
        <taxon>Actinomycetes</taxon>
        <taxon>Micromonosporales</taxon>
        <taxon>Micromonosporaceae</taxon>
        <taxon>Actinoplanes</taxon>
    </lineage>
</organism>
<dbReference type="InterPro" id="IPR001647">
    <property type="entry name" value="HTH_TetR"/>
</dbReference>
<dbReference type="EMBL" id="BOMH01000078">
    <property type="protein sequence ID" value="GID70612.1"/>
    <property type="molecule type" value="Genomic_DNA"/>
</dbReference>
<protein>
    <submittedName>
        <fullName evidence="7">Transcriptional regulator</fullName>
    </submittedName>
</protein>
<dbReference type="SUPFAM" id="SSF48498">
    <property type="entry name" value="Tetracyclin repressor-like, C-terminal domain"/>
    <property type="match status" value="1"/>
</dbReference>
<dbReference type="AlphaFoldDB" id="A0A919M986"/>
<dbReference type="Pfam" id="PF13977">
    <property type="entry name" value="TetR_C_6"/>
    <property type="match status" value="1"/>
</dbReference>
<evidence type="ECO:0000313" key="7">
    <source>
        <dbReference type="EMBL" id="GID70612.1"/>
    </source>
</evidence>
<keyword evidence="8" id="KW-1185">Reference proteome</keyword>
<comment type="caution">
    <text evidence="7">The sequence shown here is derived from an EMBL/GenBank/DDBJ whole genome shotgun (WGS) entry which is preliminary data.</text>
</comment>
<dbReference type="PROSITE" id="PS50977">
    <property type="entry name" value="HTH_TETR_2"/>
    <property type="match status" value="1"/>
</dbReference>
<evidence type="ECO:0000313" key="8">
    <source>
        <dbReference type="Proteomes" id="UP000619479"/>
    </source>
</evidence>
<evidence type="ECO:0000256" key="2">
    <source>
        <dbReference type="ARBA" id="ARBA00023015"/>
    </source>
</evidence>
<dbReference type="GO" id="GO:0000976">
    <property type="term" value="F:transcription cis-regulatory region binding"/>
    <property type="evidence" value="ECO:0007669"/>
    <property type="project" value="TreeGrafter"/>
</dbReference>
<keyword evidence="3 5" id="KW-0238">DNA-binding</keyword>
<keyword evidence="2" id="KW-0805">Transcription regulation</keyword>
<reference evidence="7" key="1">
    <citation type="submission" date="2021-01" db="EMBL/GenBank/DDBJ databases">
        <title>Whole genome shotgun sequence of Actinoplanes cyaneus NBRC 14990.</title>
        <authorList>
            <person name="Komaki H."/>
            <person name="Tamura T."/>
        </authorList>
    </citation>
    <scope>NUCLEOTIDE SEQUENCE</scope>
    <source>
        <strain evidence="7">NBRC 14990</strain>
    </source>
</reference>
<evidence type="ECO:0000259" key="6">
    <source>
        <dbReference type="PROSITE" id="PS50977"/>
    </source>
</evidence>
<dbReference type="PANTHER" id="PTHR30055:SF226">
    <property type="entry name" value="HTH-TYPE TRANSCRIPTIONAL REGULATOR PKSA"/>
    <property type="match status" value="1"/>
</dbReference>
<evidence type="ECO:0000256" key="5">
    <source>
        <dbReference type="PROSITE-ProRule" id="PRU00335"/>
    </source>
</evidence>
<dbReference type="Pfam" id="PF00440">
    <property type="entry name" value="TetR_N"/>
    <property type="match status" value="1"/>
</dbReference>
<feature type="DNA-binding region" description="H-T-H motif" evidence="5">
    <location>
        <begin position="31"/>
        <end position="50"/>
    </location>
</feature>
<dbReference type="GO" id="GO:0003700">
    <property type="term" value="F:DNA-binding transcription factor activity"/>
    <property type="evidence" value="ECO:0007669"/>
    <property type="project" value="TreeGrafter"/>
</dbReference>
<dbReference type="SUPFAM" id="SSF46689">
    <property type="entry name" value="Homeodomain-like"/>
    <property type="match status" value="1"/>
</dbReference>
<dbReference type="PANTHER" id="PTHR30055">
    <property type="entry name" value="HTH-TYPE TRANSCRIPTIONAL REGULATOR RUTR"/>
    <property type="match status" value="1"/>
</dbReference>